<dbReference type="InterPro" id="IPR010038">
    <property type="entry name" value="MoaD_arc-typ"/>
</dbReference>
<dbReference type="InterPro" id="IPR003749">
    <property type="entry name" value="ThiS/MoaD-like"/>
</dbReference>
<protein>
    <submittedName>
        <fullName evidence="1">Molybdopterin converting factor subunit 1</fullName>
    </submittedName>
</protein>
<evidence type="ECO:0000313" key="2">
    <source>
        <dbReference type="Proteomes" id="UP000001732"/>
    </source>
</evidence>
<dbReference type="InterPro" id="IPR016155">
    <property type="entry name" value="Mopterin_synth/thiamin_S_b"/>
</dbReference>
<dbReference type="STRING" id="309798.COPRO5265_0058"/>
<dbReference type="Gene3D" id="3.10.20.30">
    <property type="match status" value="1"/>
</dbReference>
<name>B5Y6N3_COPPD</name>
<reference evidence="2" key="1">
    <citation type="submission" date="2008-08" db="EMBL/GenBank/DDBJ databases">
        <title>The complete genome sequence of Coprothermobacter proteolyticus strain ATCC 5245 / DSM 5265 / BT.</title>
        <authorList>
            <person name="Dodson R.J."/>
            <person name="Durkin A.S."/>
            <person name="Wu M."/>
            <person name="Eisen J."/>
            <person name="Sutton G."/>
        </authorList>
    </citation>
    <scope>NUCLEOTIDE SEQUENCE [LARGE SCALE GENOMIC DNA]</scope>
    <source>
        <strain evidence="2">ATCC 35245 / DSM 5265 / OCM 4 / BT</strain>
    </source>
</reference>
<dbReference type="AlphaFoldDB" id="B5Y6N3"/>
<dbReference type="EMBL" id="CP001145">
    <property type="protein sequence ID" value="ACI17493.1"/>
    <property type="molecule type" value="Genomic_DNA"/>
</dbReference>
<dbReference type="SUPFAM" id="SSF54285">
    <property type="entry name" value="MoaD/ThiS"/>
    <property type="match status" value="1"/>
</dbReference>
<sequence length="96" mass="10433">MQLSEATMLVNVLYFGHLREATLKEKETLEVPSEATLATLIELLEQKYGPEYRNAMDAIKGLRILIDGRDSSILGGTDAPLKEGCTVVFLPPIAGG</sequence>
<dbReference type="RefSeq" id="WP_012544145.1">
    <property type="nucleotide sequence ID" value="NC_011295.1"/>
</dbReference>
<reference evidence="1 2" key="2">
    <citation type="journal article" date="2014" name="Genome Announc.">
        <title>Complete Genome Sequence of Coprothermobacter proteolyticus DSM 5265.</title>
        <authorList>
            <person name="Alexiev A."/>
            <person name="Coil D.A."/>
            <person name="Badger J.H."/>
            <person name="Enticknap J."/>
            <person name="Ward N."/>
            <person name="Robb F.T."/>
            <person name="Eisen J.A."/>
        </authorList>
    </citation>
    <scope>NUCLEOTIDE SEQUENCE [LARGE SCALE GENOMIC DNA]</scope>
    <source>
        <strain evidence="2">ATCC 35245 / DSM 5265 / OCM 4 / BT</strain>
    </source>
</reference>
<dbReference type="CDD" id="cd17040">
    <property type="entry name" value="Ubl_MoaD_like"/>
    <property type="match status" value="1"/>
</dbReference>
<proteinExistence type="predicted"/>
<evidence type="ECO:0000313" key="1">
    <source>
        <dbReference type="EMBL" id="ACI17493.1"/>
    </source>
</evidence>
<keyword evidence="2" id="KW-1185">Reference proteome</keyword>
<gene>
    <name evidence="1" type="ordered locus">COPRO5265_0058</name>
</gene>
<organism evidence="1 2">
    <name type="scientific">Coprothermobacter proteolyticus (strain ATCC 35245 / DSM 5265 / OCM 4 / BT)</name>
    <dbReference type="NCBI Taxonomy" id="309798"/>
    <lineage>
        <taxon>Bacteria</taxon>
        <taxon>Pseudomonadati</taxon>
        <taxon>Coprothermobacterota</taxon>
        <taxon>Coprothermobacteria</taxon>
        <taxon>Coprothermobacterales</taxon>
        <taxon>Coprothermobacteraceae</taxon>
        <taxon>Coprothermobacter</taxon>
    </lineage>
</organism>
<dbReference type="NCBIfam" id="TIGR01687">
    <property type="entry name" value="moaD_arch"/>
    <property type="match status" value="1"/>
</dbReference>
<dbReference type="InterPro" id="IPR012675">
    <property type="entry name" value="Beta-grasp_dom_sf"/>
</dbReference>
<dbReference type="eggNOG" id="COG1977">
    <property type="taxonomic scope" value="Bacteria"/>
</dbReference>
<dbReference type="HOGENOM" id="CLU_114601_1_2_9"/>
<accession>B5Y6N3</accession>
<dbReference type="Pfam" id="PF02597">
    <property type="entry name" value="ThiS"/>
    <property type="match status" value="1"/>
</dbReference>
<dbReference type="KEGG" id="cpo:COPRO5265_0058"/>
<dbReference type="Proteomes" id="UP000001732">
    <property type="component" value="Chromosome"/>
</dbReference>